<proteinExistence type="predicted"/>
<evidence type="ECO:0000256" key="1">
    <source>
        <dbReference type="SAM" id="MobiDB-lite"/>
    </source>
</evidence>
<feature type="compositionally biased region" description="Polar residues" evidence="1">
    <location>
        <begin position="183"/>
        <end position="201"/>
    </location>
</feature>
<evidence type="ECO:0000313" key="2">
    <source>
        <dbReference type="EMBL" id="RMC18236.1"/>
    </source>
</evidence>
<dbReference type="Proteomes" id="UP000269221">
    <property type="component" value="Unassembled WGS sequence"/>
</dbReference>
<accession>A0A3M0KZM7</accession>
<keyword evidence="3" id="KW-1185">Reference proteome</keyword>
<dbReference type="OrthoDB" id="9906618at2759"/>
<dbReference type="EMBL" id="QRBI01000097">
    <property type="protein sequence ID" value="RMC18236.1"/>
    <property type="molecule type" value="Genomic_DNA"/>
</dbReference>
<organism evidence="2 3">
    <name type="scientific">Hirundo rustica rustica</name>
    <dbReference type="NCBI Taxonomy" id="333673"/>
    <lineage>
        <taxon>Eukaryota</taxon>
        <taxon>Metazoa</taxon>
        <taxon>Chordata</taxon>
        <taxon>Craniata</taxon>
        <taxon>Vertebrata</taxon>
        <taxon>Euteleostomi</taxon>
        <taxon>Archelosauria</taxon>
        <taxon>Archosauria</taxon>
        <taxon>Dinosauria</taxon>
        <taxon>Saurischia</taxon>
        <taxon>Theropoda</taxon>
        <taxon>Coelurosauria</taxon>
        <taxon>Aves</taxon>
        <taxon>Neognathae</taxon>
        <taxon>Neoaves</taxon>
        <taxon>Telluraves</taxon>
        <taxon>Australaves</taxon>
        <taxon>Passeriformes</taxon>
        <taxon>Sylvioidea</taxon>
        <taxon>Hirundinidae</taxon>
        <taxon>Hirundo</taxon>
    </lineage>
</organism>
<feature type="region of interest" description="Disordered" evidence="1">
    <location>
        <begin position="178"/>
        <end position="232"/>
    </location>
</feature>
<dbReference type="AlphaFoldDB" id="A0A3M0KZM7"/>
<sequence>MEKGIRCLRELAVLEIIFSEDERFPKIPDDVQCTSQMWLRFAWLGPEMYFHYLAMLQWREGEDKVGILVNKLRIYEDTVTAPFHTHASSVETRLAEQVRSLTEEGHQKLKKELKEEIYHISPEPTRVSAIRSRDPPAREREYTPQDNLWSFLWEHGEDMKKWDGKPTSSLAARVHELKRETPTTKSSSRVNAAPVSQAQNSRRYREDDMTDPLEGTSGIYLQEESNMYHDQE</sequence>
<comment type="caution">
    <text evidence="2">The sequence shown here is derived from an EMBL/GenBank/DDBJ whole genome shotgun (WGS) entry which is preliminary data.</text>
</comment>
<name>A0A3M0KZM7_HIRRU</name>
<protein>
    <submittedName>
        <fullName evidence="2">Uncharacterized protein</fullName>
    </submittedName>
</protein>
<reference evidence="2 3" key="1">
    <citation type="submission" date="2018-07" db="EMBL/GenBank/DDBJ databases">
        <title>A high quality draft genome assembly of the barn swallow (H. rustica rustica).</title>
        <authorList>
            <person name="Formenti G."/>
            <person name="Chiara M."/>
            <person name="Poveda L."/>
            <person name="Francoijs K.-J."/>
            <person name="Bonisoli-Alquati A."/>
            <person name="Canova L."/>
            <person name="Gianfranceschi L."/>
            <person name="Horner D.S."/>
            <person name="Saino N."/>
        </authorList>
    </citation>
    <scope>NUCLEOTIDE SEQUENCE [LARGE SCALE GENOMIC DNA]</scope>
    <source>
        <strain evidence="2">Chelidonia</strain>
        <tissue evidence="2">Blood</tissue>
    </source>
</reference>
<evidence type="ECO:0000313" key="3">
    <source>
        <dbReference type="Proteomes" id="UP000269221"/>
    </source>
</evidence>
<gene>
    <name evidence="2" type="ORF">DUI87_05117</name>
</gene>